<proteinExistence type="predicted"/>
<reference evidence="1 2" key="1">
    <citation type="submission" date="2024-01" db="EMBL/GenBank/DDBJ databases">
        <title>The genomes of 5 underutilized Papilionoideae crops provide insights into root nodulation and disease resistanc.</title>
        <authorList>
            <person name="Jiang F."/>
        </authorList>
    </citation>
    <scope>NUCLEOTIDE SEQUENCE [LARGE SCALE GENOMIC DNA]</scope>
    <source>
        <strain evidence="1">JINMINGXINNONG_FW02</strain>
        <tissue evidence="1">Leaves</tissue>
    </source>
</reference>
<dbReference type="EMBL" id="JAYMYR010000011">
    <property type="protein sequence ID" value="KAK7332239.1"/>
    <property type="molecule type" value="Genomic_DNA"/>
</dbReference>
<organism evidence="1 2">
    <name type="scientific">Phaseolus coccineus</name>
    <name type="common">Scarlet runner bean</name>
    <name type="synonym">Phaseolus multiflorus</name>
    <dbReference type="NCBI Taxonomy" id="3886"/>
    <lineage>
        <taxon>Eukaryota</taxon>
        <taxon>Viridiplantae</taxon>
        <taxon>Streptophyta</taxon>
        <taxon>Embryophyta</taxon>
        <taxon>Tracheophyta</taxon>
        <taxon>Spermatophyta</taxon>
        <taxon>Magnoliopsida</taxon>
        <taxon>eudicotyledons</taxon>
        <taxon>Gunneridae</taxon>
        <taxon>Pentapetalae</taxon>
        <taxon>rosids</taxon>
        <taxon>fabids</taxon>
        <taxon>Fabales</taxon>
        <taxon>Fabaceae</taxon>
        <taxon>Papilionoideae</taxon>
        <taxon>50 kb inversion clade</taxon>
        <taxon>NPAAA clade</taxon>
        <taxon>indigoferoid/millettioid clade</taxon>
        <taxon>Phaseoleae</taxon>
        <taxon>Phaseolus</taxon>
    </lineage>
</organism>
<protein>
    <submittedName>
        <fullName evidence="1">Uncharacterized protein</fullName>
    </submittedName>
</protein>
<evidence type="ECO:0000313" key="2">
    <source>
        <dbReference type="Proteomes" id="UP001374584"/>
    </source>
</evidence>
<evidence type="ECO:0000313" key="1">
    <source>
        <dbReference type="EMBL" id="KAK7332239.1"/>
    </source>
</evidence>
<accession>A0AAN9QEH3</accession>
<dbReference type="AlphaFoldDB" id="A0AAN9QEH3"/>
<dbReference type="Proteomes" id="UP001374584">
    <property type="component" value="Unassembled WGS sequence"/>
</dbReference>
<sequence>MECSRTYNKLLETPKSIYLRLHVKVDITPESGQISLFNFGLYNTKGYRPKEALEMSTQTESNLAHKNQTNPLTSGFYKSTPILLSLF</sequence>
<comment type="caution">
    <text evidence="1">The sequence shown here is derived from an EMBL/GenBank/DDBJ whole genome shotgun (WGS) entry which is preliminary data.</text>
</comment>
<name>A0AAN9QEH3_PHACN</name>
<keyword evidence="2" id="KW-1185">Reference proteome</keyword>
<gene>
    <name evidence="1" type="ORF">VNO80_28988</name>
</gene>